<evidence type="ECO:0000313" key="2">
    <source>
        <dbReference type="EMBL" id="RAG82967.1"/>
    </source>
</evidence>
<gene>
    <name evidence="2" type="ORF">DN069_24755</name>
</gene>
<dbReference type="Proteomes" id="UP000248889">
    <property type="component" value="Unassembled WGS sequence"/>
</dbReference>
<keyword evidence="3" id="KW-1185">Reference proteome</keyword>
<dbReference type="GO" id="GO:0008168">
    <property type="term" value="F:methyltransferase activity"/>
    <property type="evidence" value="ECO:0007669"/>
    <property type="project" value="UniProtKB-KW"/>
</dbReference>
<reference evidence="2 3" key="1">
    <citation type="submission" date="2018-06" db="EMBL/GenBank/DDBJ databases">
        <title>Streptacidiphilus pinicola sp. nov., isolated from pine grove soil.</title>
        <authorList>
            <person name="Roh S.G."/>
            <person name="Park S."/>
            <person name="Kim M.-K."/>
            <person name="Yun B.-R."/>
            <person name="Park J."/>
            <person name="Kim M.J."/>
            <person name="Kim Y.S."/>
            <person name="Kim S.B."/>
        </authorList>
    </citation>
    <scope>NUCLEOTIDE SEQUENCE [LARGE SCALE GENOMIC DNA]</scope>
    <source>
        <strain evidence="2 3">MMS16-CNU450</strain>
    </source>
</reference>
<sequence>MADTGGDQTPASVGDLLPWAVRGIRAGRAWVVAADPEVLEERWRRLATADAAERAELFEPTRARTPDSAVAGLPGRRTSTWRLSRVPGVQPPLVRVRHRPLDRAWMLADRRLLDQARPELWRAESTRQRYLLLQPDGQPTPAPLTVAAELPVDPRVRVFPLHRRPDGREPNLAPGLLRFLRRAYATAVAPEDVPAWIAAVCAHADAPRDAVPLPRSAAVWAEGVALGRRVMDLHTFAHPGLRLPDGRRTFIRLPVDRQPQELAYDAEEETLVLGEGRLAPVAASAWAAEPTLREWFADRTAFRGAASGTLGALGLTAWPQRATKELIELTTTLALLAELAPRQRALAADGGPWFTRADLREAGVLPAPDSARRPASVLDRLEEGPEGQYALL</sequence>
<name>A0A2X0IEL7_9ACTN</name>
<feature type="domain" description="Type ISP restriction-modification enzyme LLaBIII C-terminal specificity" evidence="1">
    <location>
        <begin position="15"/>
        <end position="329"/>
    </location>
</feature>
<dbReference type="RefSeq" id="WP_111504420.1">
    <property type="nucleotide sequence ID" value="NZ_QKYN01000098.1"/>
</dbReference>
<dbReference type="AlphaFoldDB" id="A0A2X0IEL7"/>
<dbReference type="InterPro" id="IPR041635">
    <property type="entry name" value="Type_ISP_LLaBIII_C"/>
</dbReference>
<comment type="caution">
    <text evidence="2">The sequence shown here is derived from an EMBL/GenBank/DDBJ whole genome shotgun (WGS) entry which is preliminary data.</text>
</comment>
<keyword evidence="2" id="KW-0808">Transferase</keyword>
<dbReference type="Pfam" id="PF18135">
    <property type="entry name" value="Type_ISP_C"/>
    <property type="match status" value="1"/>
</dbReference>
<proteinExistence type="predicted"/>
<keyword evidence="2" id="KW-0489">Methyltransferase</keyword>
<evidence type="ECO:0000259" key="1">
    <source>
        <dbReference type="Pfam" id="PF18135"/>
    </source>
</evidence>
<accession>A0A2X0IEL7</accession>
<evidence type="ECO:0000313" key="3">
    <source>
        <dbReference type="Proteomes" id="UP000248889"/>
    </source>
</evidence>
<protein>
    <submittedName>
        <fullName evidence="2">DNA methyltransferase</fullName>
    </submittedName>
</protein>
<organism evidence="2 3">
    <name type="scientific">Streptacidiphilus pinicola</name>
    <dbReference type="NCBI Taxonomy" id="2219663"/>
    <lineage>
        <taxon>Bacteria</taxon>
        <taxon>Bacillati</taxon>
        <taxon>Actinomycetota</taxon>
        <taxon>Actinomycetes</taxon>
        <taxon>Kitasatosporales</taxon>
        <taxon>Streptomycetaceae</taxon>
        <taxon>Streptacidiphilus</taxon>
    </lineage>
</organism>
<dbReference type="EMBL" id="QKYN01000098">
    <property type="protein sequence ID" value="RAG82967.1"/>
    <property type="molecule type" value="Genomic_DNA"/>
</dbReference>
<dbReference type="OrthoDB" id="9776021at2"/>
<dbReference type="GO" id="GO:0032259">
    <property type="term" value="P:methylation"/>
    <property type="evidence" value="ECO:0007669"/>
    <property type="project" value="UniProtKB-KW"/>
</dbReference>